<gene>
    <name evidence="15" type="ORF">ZOSMA_1G01640</name>
</gene>
<dbReference type="Gene3D" id="3.60.40.10">
    <property type="entry name" value="PPM-type phosphatase domain"/>
    <property type="match status" value="1"/>
</dbReference>
<evidence type="ECO:0000256" key="9">
    <source>
        <dbReference type="ARBA" id="ARBA00023211"/>
    </source>
</evidence>
<organism evidence="15 16">
    <name type="scientific">Zostera marina</name>
    <name type="common">Eelgrass</name>
    <dbReference type="NCBI Taxonomy" id="29655"/>
    <lineage>
        <taxon>Eukaryota</taxon>
        <taxon>Viridiplantae</taxon>
        <taxon>Streptophyta</taxon>
        <taxon>Embryophyta</taxon>
        <taxon>Tracheophyta</taxon>
        <taxon>Spermatophyta</taxon>
        <taxon>Magnoliopsida</taxon>
        <taxon>Liliopsida</taxon>
        <taxon>Zosteraceae</taxon>
        <taxon>Zostera</taxon>
    </lineage>
</organism>
<dbReference type="GO" id="GO:0007165">
    <property type="term" value="P:signal transduction"/>
    <property type="evidence" value="ECO:0000318"/>
    <property type="project" value="GO_Central"/>
</dbReference>
<sequence length="366" mass="40251">MVCNANVRSLVSKSVSFGGFHFGLRDHLNVRSWPRFSDIHRRFFGKGIFTRMIVDSTTSKDSGGPVLKMVPEKQSAEDGGYSSGGWKSEDGRLCCGHSSFRGKRATMEDFFDVKTSEINGQKIQLFGIFDGHGGSRAAEYLKANLFENLVKHPKFMDDTKSAITETYQTTDSNFLNSERSNFRDDGSTASTAVLVGDHLYVANVGDSRAVISKAGKAIPLSDDHKPNRSDERRRIEDAGGLIMWAGTWRVGGVLAMSRAFGNRLLKPFVVADPEIQEQEIDHDMELLVLASDGLWDVVSNEDAISLARAEEEPEAAARKLTETAYTRGSADNITCIVVRFHHNPNDSETPSTTISPPPVVNDEGVN</sequence>
<keyword evidence="16" id="KW-1185">Reference proteome</keyword>
<dbReference type="GO" id="GO:0004722">
    <property type="term" value="F:protein serine/threonine phosphatase activity"/>
    <property type="evidence" value="ECO:0000318"/>
    <property type="project" value="GO_Central"/>
</dbReference>
<dbReference type="SUPFAM" id="SSF81606">
    <property type="entry name" value="PP2C-like"/>
    <property type="match status" value="1"/>
</dbReference>
<evidence type="ECO:0000256" key="5">
    <source>
        <dbReference type="ARBA" id="ARBA00022723"/>
    </source>
</evidence>
<comment type="caution">
    <text evidence="15">The sequence shown here is derived from an EMBL/GenBank/DDBJ whole genome shotgun (WGS) entry which is preliminary data.</text>
</comment>
<dbReference type="PANTHER" id="PTHR47992">
    <property type="entry name" value="PROTEIN PHOSPHATASE"/>
    <property type="match status" value="1"/>
</dbReference>
<comment type="catalytic activity">
    <reaction evidence="10">
        <text>O-phospho-L-seryl-[protein] + H2O = L-seryl-[protein] + phosphate</text>
        <dbReference type="Rhea" id="RHEA:20629"/>
        <dbReference type="Rhea" id="RHEA-COMP:9863"/>
        <dbReference type="Rhea" id="RHEA-COMP:11604"/>
        <dbReference type="ChEBI" id="CHEBI:15377"/>
        <dbReference type="ChEBI" id="CHEBI:29999"/>
        <dbReference type="ChEBI" id="CHEBI:43474"/>
        <dbReference type="ChEBI" id="CHEBI:83421"/>
        <dbReference type="EC" id="3.1.3.16"/>
    </reaction>
</comment>
<evidence type="ECO:0000313" key="16">
    <source>
        <dbReference type="Proteomes" id="UP000036987"/>
    </source>
</evidence>
<evidence type="ECO:0000313" key="15">
    <source>
        <dbReference type="EMBL" id="KMZ70192.1"/>
    </source>
</evidence>
<keyword evidence="5" id="KW-0479">Metal-binding</keyword>
<feature type="domain" description="PPM-type phosphatase" evidence="14">
    <location>
        <begin position="94"/>
        <end position="340"/>
    </location>
</feature>
<dbReference type="CDD" id="cd00143">
    <property type="entry name" value="PP2Cc"/>
    <property type="match status" value="1"/>
</dbReference>
<feature type="region of interest" description="Disordered" evidence="13">
    <location>
        <begin position="344"/>
        <end position="366"/>
    </location>
</feature>
<dbReference type="InterPro" id="IPR001932">
    <property type="entry name" value="PPM-type_phosphatase-like_dom"/>
</dbReference>
<dbReference type="EMBL" id="LFYR01000729">
    <property type="protein sequence ID" value="KMZ70192.1"/>
    <property type="molecule type" value="Genomic_DNA"/>
</dbReference>
<name>A0A0K9PPQ4_ZOSMR</name>
<dbReference type="STRING" id="29655.A0A0K9PPQ4"/>
<keyword evidence="9" id="KW-0464">Manganese</keyword>
<dbReference type="SMART" id="SM00332">
    <property type="entry name" value="PP2Cc"/>
    <property type="match status" value="1"/>
</dbReference>
<evidence type="ECO:0000256" key="4">
    <source>
        <dbReference type="ARBA" id="ARBA00013081"/>
    </source>
</evidence>
<dbReference type="EC" id="3.1.3.16" evidence="4"/>
<evidence type="ECO:0000256" key="13">
    <source>
        <dbReference type="SAM" id="MobiDB-lite"/>
    </source>
</evidence>
<evidence type="ECO:0000256" key="1">
    <source>
        <dbReference type="ARBA" id="ARBA00001936"/>
    </source>
</evidence>
<evidence type="ECO:0000256" key="10">
    <source>
        <dbReference type="ARBA" id="ARBA00047761"/>
    </source>
</evidence>
<evidence type="ECO:0000256" key="11">
    <source>
        <dbReference type="ARBA" id="ARBA00048336"/>
    </source>
</evidence>
<reference evidence="16" key="1">
    <citation type="journal article" date="2016" name="Nature">
        <title>The genome of the seagrass Zostera marina reveals angiosperm adaptation to the sea.</title>
        <authorList>
            <person name="Olsen J.L."/>
            <person name="Rouze P."/>
            <person name="Verhelst B."/>
            <person name="Lin Y.-C."/>
            <person name="Bayer T."/>
            <person name="Collen J."/>
            <person name="Dattolo E."/>
            <person name="De Paoli E."/>
            <person name="Dittami S."/>
            <person name="Maumus F."/>
            <person name="Michel G."/>
            <person name="Kersting A."/>
            <person name="Lauritano C."/>
            <person name="Lohaus R."/>
            <person name="Toepel M."/>
            <person name="Tonon T."/>
            <person name="Vanneste K."/>
            <person name="Amirebrahimi M."/>
            <person name="Brakel J."/>
            <person name="Bostroem C."/>
            <person name="Chovatia M."/>
            <person name="Grimwood J."/>
            <person name="Jenkins J.W."/>
            <person name="Jueterbock A."/>
            <person name="Mraz A."/>
            <person name="Stam W.T."/>
            <person name="Tice H."/>
            <person name="Bornberg-Bauer E."/>
            <person name="Green P.J."/>
            <person name="Pearson G.A."/>
            <person name="Procaccini G."/>
            <person name="Duarte C.M."/>
            <person name="Schmutz J."/>
            <person name="Reusch T.B.H."/>
            <person name="Van de Peer Y."/>
        </authorList>
    </citation>
    <scope>NUCLEOTIDE SEQUENCE [LARGE SCALE GENOMIC DNA]</scope>
    <source>
        <strain evidence="16">cv. Finnish</strain>
    </source>
</reference>
<evidence type="ECO:0000256" key="7">
    <source>
        <dbReference type="ARBA" id="ARBA00022842"/>
    </source>
</evidence>
<dbReference type="PROSITE" id="PS51746">
    <property type="entry name" value="PPM_2"/>
    <property type="match status" value="1"/>
</dbReference>
<comment type="cofactor">
    <cofactor evidence="1">
        <name>Mn(2+)</name>
        <dbReference type="ChEBI" id="CHEBI:29035"/>
    </cofactor>
</comment>
<evidence type="ECO:0000256" key="8">
    <source>
        <dbReference type="ARBA" id="ARBA00022912"/>
    </source>
</evidence>
<accession>A0A0K9PPQ4</accession>
<keyword evidence="8 12" id="KW-0904">Protein phosphatase</keyword>
<dbReference type="OMA" id="EMMMTHE"/>
<dbReference type="SMART" id="SM00331">
    <property type="entry name" value="PP2C_SIG"/>
    <property type="match status" value="1"/>
</dbReference>
<keyword evidence="7" id="KW-0460">Magnesium</keyword>
<evidence type="ECO:0000256" key="3">
    <source>
        <dbReference type="ARBA" id="ARBA00006702"/>
    </source>
</evidence>
<evidence type="ECO:0000256" key="6">
    <source>
        <dbReference type="ARBA" id="ARBA00022801"/>
    </source>
</evidence>
<comment type="similarity">
    <text evidence="3 12">Belongs to the PP2C family.</text>
</comment>
<dbReference type="GO" id="GO:0046872">
    <property type="term" value="F:metal ion binding"/>
    <property type="evidence" value="ECO:0007669"/>
    <property type="project" value="UniProtKB-KW"/>
</dbReference>
<dbReference type="FunFam" id="3.60.40.10:FF:000027">
    <property type="entry name" value="Probable protein phosphatase 2C 76"/>
    <property type="match status" value="1"/>
</dbReference>
<comment type="catalytic activity">
    <reaction evidence="11">
        <text>O-phospho-L-threonyl-[protein] + H2O = L-threonyl-[protein] + phosphate</text>
        <dbReference type="Rhea" id="RHEA:47004"/>
        <dbReference type="Rhea" id="RHEA-COMP:11060"/>
        <dbReference type="Rhea" id="RHEA-COMP:11605"/>
        <dbReference type="ChEBI" id="CHEBI:15377"/>
        <dbReference type="ChEBI" id="CHEBI:30013"/>
        <dbReference type="ChEBI" id="CHEBI:43474"/>
        <dbReference type="ChEBI" id="CHEBI:61977"/>
        <dbReference type="EC" id="3.1.3.16"/>
    </reaction>
</comment>
<dbReference type="InterPro" id="IPR036457">
    <property type="entry name" value="PPM-type-like_dom_sf"/>
</dbReference>
<proteinExistence type="inferred from homology"/>
<dbReference type="InterPro" id="IPR015655">
    <property type="entry name" value="PP2C"/>
</dbReference>
<keyword evidence="6 12" id="KW-0378">Hydrolase</keyword>
<evidence type="ECO:0000256" key="2">
    <source>
        <dbReference type="ARBA" id="ARBA00001946"/>
    </source>
</evidence>
<dbReference type="Proteomes" id="UP000036987">
    <property type="component" value="Unassembled WGS sequence"/>
</dbReference>
<protein>
    <recommendedName>
        <fullName evidence="4">protein-serine/threonine phosphatase</fullName>
        <ecNumber evidence="4">3.1.3.16</ecNumber>
    </recommendedName>
</protein>
<evidence type="ECO:0000259" key="14">
    <source>
        <dbReference type="PROSITE" id="PS51746"/>
    </source>
</evidence>
<comment type="cofactor">
    <cofactor evidence="2">
        <name>Mg(2+)</name>
        <dbReference type="ChEBI" id="CHEBI:18420"/>
    </cofactor>
</comment>
<dbReference type="PROSITE" id="PS01032">
    <property type="entry name" value="PPM_1"/>
    <property type="match status" value="1"/>
</dbReference>
<dbReference type="OrthoDB" id="10264738at2759"/>
<dbReference type="Pfam" id="PF00481">
    <property type="entry name" value="PP2C"/>
    <property type="match status" value="1"/>
</dbReference>
<evidence type="ECO:0000256" key="12">
    <source>
        <dbReference type="RuleBase" id="RU003465"/>
    </source>
</evidence>
<dbReference type="AlphaFoldDB" id="A0A0K9PPQ4"/>
<dbReference type="InterPro" id="IPR000222">
    <property type="entry name" value="PP2C_BS"/>
</dbReference>